<reference evidence="1 2" key="1">
    <citation type="submission" date="2020-04" db="EMBL/GenBank/DDBJ databases">
        <title>Novosphingobium sp. TW-4 isolated from soil.</title>
        <authorList>
            <person name="Dahal R.H."/>
            <person name="Chaudhary D.K."/>
        </authorList>
    </citation>
    <scope>NUCLEOTIDE SEQUENCE [LARGE SCALE GENOMIC DNA]</scope>
    <source>
        <strain evidence="1 2">TW-4</strain>
    </source>
</reference>
<dbReference type="EMBL" id="JABBGM010000001">
    <property type="protein sequence ID" value="NML92679.1"/>
    <property type="molecule type" value="Genomic_DNA"/>
</dbReference>
<keyword evidence="2" id="KW-1185">Reference proteome</keyword>
<dbReference type="InterPro" id="IPR011051">
    <property type="entry name" value="RmlC_Cupin_sf"/>
</dbReference>
<evidence type="ECO:0000313" key="1">
    <source>
        <dbReference type="EMBL" id="NML92679.1"/>
    </source>
</evidence>
<dbReference type="Gene3D" id="2.60.120.10">
    <property type="entry name" value="Jelly Rolls"/>
    <property type="match status" value="1"/>
</dbReference>
<gene>
    <name evidence="1" type="ORF">HHL27_03200</name>
</gene>
<proteinExistence type="predicted"/>
<accession>A0A7Y0G9C9</accession>
<dbReference type="Proteomes" id="UP000583556">
    <property type="component" value="Unassembled WGS sequence"/>
</dbReference>
<dbReference type="SUPFAM" id="SSF51182">
    <property type="entry name" value="RmlC-like cupins"/>
    <property type="match status" value="1"/>
</dbReference>
<protein>
    <submittedName>
        <fullName evidence="1">Cupin domain-containing protein</fullName>
    </submittedName>
</protein>
<dbReference type="InterPro" id="IPR014710">
    <property type="entry name" value="RmlC-like_jellyroll"/>
</dbReference>
<comment type="caution">
    <text evidence="1">The sequence shown here is derived from an EMBL/GenBank/DDBJ whole genome shotgun (WGS) entry which is preliminary data.</text>
</comment>
<sequence length="176" mass="19209">MADVAPFKIYRAAQAADFNELDHMEYAGLTPIIEAGLAKAGEVTNKDAGNVVKELFSMPGMSLTYAWFKSGFPLPLHTHNADCLYYIVAGSLKLGTEELGAGDGFFVGSNVPYTYKPGPNGVEVLEFRTANKFDIRFMGKTESYWNKTAQALADKQDAWVGERKPSEVAGQMVPAE</sequence>
<organism evidence="1 2">
    <name type="scientific">Novosphingobium olei</name>
    <dbReference type="NCBI Taxonomy" id="2728851"/>
    <lineage>
        <taxon>Bacteria</taxon>
        <taxon>Pseudomonadati</taxon>
        <taxon>Pseudomonadota</taxon>
        <taxon>Alphaproteobacteria</taxon>
        <taxon>Sphingomonadales</taxon>
        <taxon>Sphingomonadaceae</taxon>
        <taxon>Novosphingobium</taxon>
    </lineage>
</organism>
<dbReference type="AlphaFoldDB" id="A0A7Y0G9C9"/>
<evidence type="ECO:0000313" key="2">
    <source>
        <dbReference type="Proteomes" id="UP000583556"/>
    </source>
</evidence>
<name>A0A7Y0G9C9_9SPHN</name>